<comment type="caution">
    <text evidence="1">The sequence shown here is derived from an EMBL/GenBank/DDBJ whole genome shotgun (WGS) entry which is preliminary data.</text>
</comment>
<dbReference type="Proteomes" id="UP000539052">
    <property type="component" value="Unassembled WGS sequence"/>
</dbReference>
<keyword evidence="2" id="KW-1185">Reference proteome</keyword>
<name>A0ABX1VQV5_9FIRM</name>
<gene>
    <name evidence="1" type="ORF">G9470_08195</name>
</gene>
<dbReference type="RefSeq" id="WP_170821003.1">
    <property type="nucleotide sequence ID" value="NZ_JAAOXG010000016.1"/>
</dbReference>
<sequence>MKRQRKEIEIRLAREFDRLEAASRDIKTPAAPPDEFENILGEMKRRGINPRVRKELGDGK</sequence>
<dbReference type="EMBL" id="JAAOXG010000016">
    <property type="protein sequence ID" value="NNJ29780.1"/>
    <property type="molecule type" value="Genomic_DNA"/>
</dbReference>
<reference evidence="1 2" key="1">
    <citation type="submission" date="2020-03" db="EMBL/GenBank/DDBJ databases">
        <title>Genome Sequence of industrial isolate, B5A.</title>
        <authorList>
            <person name="Sharma S."/>
            <person name="Patil P.B."/>
            <person name="Korpole S."/>
        </authorList>
    </citation>
    <scope>NUCLEOTIDE SEQUENCE [LARGE SCALE GENOMIC DNA]</scope>
    <source>
        <strain evidence="1 2">PI-S10-B5A</strain>
    </source>
</reference>
<accession>A0ABX1VQV5</accession>
<proteinExistence type="predicted"/>
<evidence type="ECO:0000313" key="2">
    <source>
        <dbReference type="Proteomes" id="UP000539052"/>
    </source>
</evidence>
<organism evidence="1 2">
    <name type="scientific">Lacrimispora defluvii</name>
    <dbReference type="NCBI Taxonomy" id="2719233"/>
    <lineage>
        <taxon>Bacteria</taxon>
        <taxon>Bacillati</taxon>
        <taxon>Bacillota</taxon>
        <taxon>Clostridia</taxon>
        <taxon>Lachnospirales</taxon>
        <taxon>Lachnospiraceae</taxon>
        <taxon>Lacrimispora</taxon>
    </lineage>
</organism>
<evidence type="ECO:0000313" key="1">
    <source>
        <dbReference type="EMBL" id="NNJ29780.1"/>
    </source>
</evidence>
<protein>
    <submittedName>
        <fullName evidence="1">Uncharacterized protein</fullName>
    </submittedName>
</protein>